<feature type="transmembrane region" description="Helical" evidence="10">
    <location>
        <begin position="465"/>
        <end position="486"/>
    </location>
</feature>
<dbReference type="KEGG" id="tca:662263"/>
<evidence type="ECO:0000256" key="2">
    <source>
        <dbReference type="ARBA" id="ARBA00005928"/>
    </source>
</evidence>
<dbReference type="InterPro" id="IPR026055">
    <property type="entry name" value="FAR"/>
</dbReference>
<evidence type="ECO:0000313" key="14">
    <source>
        <dbReference type="Proteomes" id="UP000007266"/>
    </source>
</evidence>
<dbReference type="Gene3D" id="3.40.50.720">
    <property type="entry name" value="NAD(P)-binding Rossmann-like Domain"/>
    <property type="match status" value="1"/>
</dbReference>
<feature type="domain" description="Fatty acyl-CoA reductase C-terminal" evidence="11">
    <location>
        <begin position="361"/>
        <end position="452"/>
    </location>
</feature>
<dbReference type="PANTHER" id="PTHR11011:SF45">
    <property type="entry name" value="FATTY ACYL-COA REDUCTASE CG8306-RELATED"/>
    <property type="match status" value="1"/>
</dbReference>
<evidence type="ECO:0000256" key="9">
    <source>
        <dbReference type="ARBA" id="ARBA00052530"/>
    </source>
</evidence>
<keyword evidence="8 10" id="KW-0472">Membrane</keyword>
<dbReference type="InParanoid" id="D2A661"/>
<comment type="similarity">
    <text evidence="2 10">Belongs to the fatty acyl-CoA reductase family.</text>
</comment>
<comment type="function">
    <text evidence="10">Catalyzes the reduction of fatty acyl-CoA to fatty alcohols.</text>
</comment>
<dbReference type="GO" id="GO:0005777">
    <property type="term" value="C:peroxisome"/>
    <property type="evidence" value="ECO:0000318"/>
    <property type="project" value="GO_Central"/>
</dbReference>
<proteinExistence type="inferred from homology"/>
<dbReference type="eggNOG" id="KOG1221">
    <property type="taxonomic scope" value="Eukaryota"/>
</dbReference>
<evidence type="ECO:0000259" key="11">
    <source>
        <dbReference type="Pfam" id="PF03015"/>
    </source>
</evidence>
<dbReference type="GO" id="GO:0016020">
    <property type="term" value="C:membrane"/>
    <property type="evidence" value="ECO:0007669"/>
    <property type="project" value="UniProtKB-SubCell"/>
</dbReference>
<evidence type="ECO:0000256" key="4">
    <source>
        <dbReference type="ARBA" id="ARBA00022692"/>
    </source>
</evidence>
<feature type="transmembrane region" description="Helical" evidence="10">
    <location>
        <begin position="352"/>
        <end position="376"/>
    </location>
</feature>
<reference evidence="13 14" key="1">
    <citation type="journal article" date="2008" name="Nature">
        <title>The genome of the model beetle and pest Tribolium castaneum.</title>
        <authorList>
            <consortium name="Tribolium Genome Sequencing Consortium"/>
            <person name="Richards S."/>
            <person name="Gibbs R.A."/>
            <person name="Weinstock G.M."/>
            <person name="Brown S.J."/>
            <person name="Denell R."/>
            <person name="Beeman R.W."/>
            <person name="Gibbs R."/>
            <person name="Beeman R.W."/>
            <person name="Brown S.J."/>
            <person name="Bucher G."/>
            <person name="Friedrich M."/>
            <person name="Grimmelikhuijzen C.J."/>
            <person name="Klingler M."/>
            <person name="Lorenzen M."/>
            <person name="Richards S."/>
            <person name="Roth S."/>
            <person name="Schroder R."/>
            <person name="Tautz D."/>
            <person name="Zdobnov E.M."/>
            <person name="Muzny D."/>
            <person name="Gibbs R.A."/>
            <person name="Weinstock G.M."/>
            <person name="Attaway T."/>
            <person name="Bell S."/>
            <person name="Buhay C.J."/>
            <person name="Chandrabose M.N."/>
            <person name="Chavez D."/>
            <person name="Clerk-Blankenburg K.P."/>
            <person name="Cree A."/>
            <person name="Dao M."/>
            <person name="Davis C."/>
            <person name="Chacko J."/>
            <person name="Dinh H."/>
            <person name="Dugan-Rocha S."/>
            <person name="Fowler G."/>
            <person name="Garner T.T."/>
            <person name="Garnes J."/>
            <person name="Gnirke A."/>
            <person name="Hawes A."/>
            <person name="Hernandez J."/>
            <person name="Hines S."/>
            <person name="Holder M."/>
            <person name="Hume J."/>
            <person name="Jhangiani S.N."/>
            <person name="Joshi V."/>
            <person name="Khan Z.M."/>
            <person name="Jackson L."/>
            <person name="Kovar C."/>
            <person name="Kowis A."/>
            <person name="Lee S."/>
            <person name="Lewis L.R."/>
            <person name="Margolis J."/>
            <person name="Morgan M."/>
            <person name="Nazareth L.V."/>
            <person name="Nguyen N."/>
            <person name="Okwuonu G."/>
            <person name="Parker D."/>
            <person name="Richards S."/>
            <person name="Ruiz S.J."/>
            <person name="Santibanez J."/>
            <person name="Savard J."/>
            <person name="Scherer S.E."/>
            <person name="Schneider B."/>
            <person name="Sodergren E."/>
            <person name="Tautz D."/>
            <person name="Vattahil S."/>
            <person name="Villasana D."/>
            <person name="White C.S."/>
            <person name="Wright R."/>
            <person name="Park Y."/>
            <person name="Beeman R.W."/>
            <person name="Lord J."/>
            <person name="Oppert B."/>
            <person name="Lorenzen M."/>
            <person name="Brown S."/>
            <person name="Wang L."/>
            <person name="Savard J."/>
            <person name="Tautz D."/>
            <person name="Richards S."/>
            <person name="Weinstock G."/>
            <person name="Gibbs R.A."/>
            <person name="Liu Y."/>
            <person name="Worley K."/>
            <person name="Weinstock G."/>
            <person name="Elsik C.G."/>
            <person name="Reese J.T."/>
            <person name="Elhaik E."/>
            <person name="Landan G."/>
            <person name="Graur D."/>
            <person name="Arensburger P."/>
            <person name="Atkinson P."/>
            <person name="Beeman R.W."/>
            <person name="Beidler J."/>
            <person name="Brown S.J."/>
            <person name="Demuth J.P."/>
            <person name="Drury D.W."/>
            <person name="Du Y.Z."/>
            <person name="Fujiwara H."/>
            <person name="Lorenzen M."/>
            <person name="Maselli V."/>
            <person name="Osanai M."/>
            <person name="Park Y."/>
            <person name="Robertson H.M."/>
            <person name="Tu Z."/>
            <person name="Wang J.J."/>
            <person name="Wang S."/>
            <person name="Richards S."/>
            <person name="Song H."/>
            <person name="Zhang L."/>
            <person name="Sodergren E."/>
            <person name="Werner D."/>
            <person name="Stanke M."/>
            <person name="Morgenstern B."/>
            <person name="Solovyev V."/>
            <person name="Kosarev P."/>
            <person name="Brown G."/>
            <person name="Chen H.C."/>
            <person name="Ermolaeva O."/>
            <person name="Hlavina W."/>
            <person name="Kapustin Y."/>
            <person name="Kiryutin B."/>
            <person name="Kitts P."/>
            <person name="Maglott D."/>
            <person name="Pruitt K."/>
            <person name="Sapojnikov V."/>
            <person name="Souvorov A."/>
            <person name="Mackey A.J."/>
            <person name="Waterhouse R.M."/>
            <person name="Wyder S."/>
            <person name="Zdobnov E.M."/>
            <person name="Zdobnov E.M."/>
            <person name="Wyder S."/>
            <person name="Kriventseva E.V."/>
            <person name="Kadowaki T."/>
            <person name="Bork P."/>
            <person name="Aranda M."/>
            <person name="Bao R."/>
            <person name="Beermann A."/>
            <person name="Berns N."/>
            <person name="Bolognesi R."/>
            <person name="Bonneton F."/>
            <person name="Bopp D."/>
            <person name="Brown S.J."/>
            <person name="Bucher G."/>
            <person name="Butts T."/>
            <person name="Chaumot A."/>
            <person name="Denell R.E."/>
            <person name="Ferrier D.E."/>
            <person name="Friedrich M."/>
            <person name="Gordon C.M."/>
            <person name="Jindra M."/>
            <person name="Klingler M."/>
            <person name="Lan Q."/>
            <person name="Lattorff H.M."/>
            <person name="Laudet V."/>
            <person name="von Levetsow C."/>
            <person name="Liu Z."/>
            <person name="Lutz R."/>
            <person name="Lynch J.A."/>
            <person name="da Fonseca R.N."/>
            <person name="Posnien N."/>
            <person name="Reuter R."/>
            <person name="Roth S."/>
            <person name="Savard J."/>
            <person name="Schinko J.B."/>
            <person name="Schmitt C."/>
            <person name="Schoppmeier M."/>
            <person name="Schroder R."/>
            <person name="Shippy T.D."/>
            <person name="Simonnet F."/>
            <person name="Marques-Souza H."/>
            <person name="Tautz D."/>
            <person name="Tomoyasu Y."/>
            <person name="Trauner J."/>
            <person name="Van der Zee M."/>
            <person name="Vervoort M."/>
            <person name="Wittkopp N."/>
            <person name="Wimmer E.A."/>
            <person name="Yang X."/>
            <person name="Jones A.K."/>
            <person name="Sattelle D.B."/>
            <person name="Ebert P.R."/>
            <person name="Nelson D."/>
            <person name="Scott J.G."/>
            <person name="Beeman R.W."/>
            <person name="Muthukrishnan S."/>
            <person name="Kramer K.J."/>
            <person name="Arakane Y."/>
            <person name="Beeman R.W."/>
            <person name="Zhu Q."/>
            <person name="Hogenkamp D."/>
            <person name="Dixit R."/>
            <person name="Oppert B."/>
            <person name="Jiang H."/>
            <person name="Zou Z."/>
            <person name="Marshall J."/>
            <person name="Elpidina E."/>
            <person name="Vinokurov K."/>
            <person name="Oppert C."/>
            <person name="Zou Z."/>
            <person name="Evans J."/>
            <person name="Lu Z."/>
            <person name="Zhao P."/>
            <person name="Sumathipala N."/>
            <person name="Altincicek B."/>
            <person name="Vilcinskas A."/>
            <person name="Williams M."/>
            <person name="Hultmark D."/>
            <person name="Hetru C."/>
            <person name="Jiang H."/>
            <person name="Grimmelikhuijzen C.J."/>
            <person name="Hauser F."/>
            <person name="Cazzamali G."/>
            <person name="Williamson M."/>
            <person name="Park Y."/>
            <person name="Li B."/>
            <person name="Tanaka Y."/>
            <person name="Predel R."/>
            <person name="Neupert S."/>
            <person name="Schachtner J."/>
            <person name="Verleyen P."/>
            <person name="Raible F."/>
            <person name="Bork P."/>
            <person name="Friedrich M."/>
            <person name="Walden K.K."/>
            <person name="Robertson H.M."/>
            <person name="Angeli S."/>
            <person name="Foret S."/>
            <person name="Bucher G."/>
            <person name="Schuetz S."/>
            <person name="Maleszka R."/>
            <person name="Wimmer E.A."/>
            <person name="Beeman R.W."/>
            <person name="Lorenzen M."/>
            <person name="Tomoyasu Y."/>
            <person name="Miller S.C."/>
            <person name="Grossmann D."/>
            <person name="Bucher G."/>
        </authorList>
    </citation>
    <scope>NUCLEOTIDE SEQUENCE [LARGE SCALE GENOMIC DNA]</scope>
    <source>
        <strain evidence="13 14">Georgia GA2</strain>
    </source>
</reference>
<dbReference type="Proteomes" id="UP000007266">
    <property type="component" value="Linkage group 6"/>
</dbReference>
<dbReference type="InterPro" id="IPR036291">
    <property type="entry name" value="NAD(P)-bd_dom_sf"/>
</dbReference>
<dbReference type="EC" id="1.2.1.84" evidence="10"/>
<dbReference type="PhylomeDB" id="D2A661"/>
<feature type="domain" description="Thioester reductase (TE)" evidence="12">
    <location>
        <begin position="17"/>
        <end position="288"/>
    </location>
</feature>
<keyword evidence="5 10" id="KW-0521">NADP</keyword>
<evidence type="ECO:0000313" key="13">
    <source>
        <dbReference type="EMBL" id="EFA04973.1"/>
    </source>
</evidence>
<dbReference type="PANTHER" id="PTHR11011">
    <property type="entry name" value="MALE STERILITY PROTEIN 2-RELATED"/>
    <property type="match status" value="1"/>
</dbReference>
<accession>D2A661</accession>
<dbReference type="GO" id="GO:0080019">
    <property type="term" value="F:alcohol-forming very long-chain fatty acyl-CoA reductase activity"/>
    <property type="evidence" value="ECO:0000318"/>
    <property type="project" value="GO_Central"/>
</dbReference>
<dbReference type="InterPro" id="IPR013120">
    <property type="entry name" value="FAR_NAD-bd"/>
</dbReference>
<dbReference type="Pfam" id="PF03015">
    <property type="entry name" value="Sterile"/>
    <property type="match status" value="1"/>
</dbReference>
<comment type="catalytic activity">
    <reaction evidence="9 10">
        <text>a long-chain fatty acyl-CoA + 2 NADPH + 2 H(+) = a long-chain primary fatty alcohol + 2 NADP(+) + CoA</text>
        <dbReference type="Rhea" id="RHEA:52716"/>
        <dbReference type="ChEBI" id="CHEBI:15378"/>
        <dbReference type="ChEBI" id="CHEBI:57287"/>
        <dbReference type="ChEBI" id="CHEBI:57783"/>
        <dbReference type="ChEBI" id="CHEBI:58349"/>
        <dbReference type="ChEBI" id="CHEBI:77396"/>
        <dbReference type="ChEBI" id="CHEBI:83139"/>
        <dbReference type="EC" id="1.2.1.84"/>
    </reaction>
</comment>
<sequence length="511" mass="57907">MSSSEIVSFYTGKNFFITGASGFVGICLLEKILRVIPNHGQIYLLLRPKKGKAINERLEEIKKNQIFEKLLANRSVEDVFRGVQAIAGDVGQDNLGISPEDRRLLVENVNVIIHSAATLDFGDTLKTTVNINLLGTRRITQLAKECRQLKVLTHVSSAYVNSYRLECEEIIYDKPCDSEELISLVEKLSEAELEKQTPEILKDHPNTYTITKHLAEHEIKNCETIFPCTIVRPSMIIGAWKEPIPGWTISKNGPQGFLMGAAKGVIRRLPVGKSLIYDYIPVDVVVNNLLAAGYSAATHNAKQVEVYHCTSSTRNPFSWILIEDRVNSFLHEYPLKSAVWYPYLKFLPSVTWYKISAFFVHILPAILLDFVTRVAGGRPILMKLHRNVNTSLDRLEKFIFTEWKFHATKTTQLHKSLSKTDQELFILDITTLVWLDYFKDLAVGARVYLNREPLKNLAGAKTKDNILMILHLAMQAALFSLIWYLFACIFGMKMSSSAFVVPIGYFVFSLL</sequence>
<dbReference type="GO" id="GO:0102965">
    <property type="term" value="F:alcohol-forming long-chain fatty acyl-CoA reductase activity"/>
    <property type="evidence" value="ECO:0007669"/>
    <property type="project" value="UniProtKB-EC"/>
</dbReference>
<dbReference type="AlphaFoldDB" id="D2A661"/>
<evidence type="ECO:0000256" key="5">
    <source>
        <dbReference type="ARBA" id="ARBA00022857"/>
    </source>
</evidence>
<dbReference type="CDD" id="cd05236">
    <property type="entry name" value="FAR-N_SDR_e"/>
    <property type="match status" value="1"/>
</dbReference>
<keyword evidence="4 10" id="KW-0812">Transmembrane</keyword>
<comment type="subcellular location">
    <subcellularLocation>
        <location evidence="1">Membrane</location>
        <topology evidence="1">Multi-pass membrane protein</topology>
    </subcellularLocation>
</comment>
<keyword evidence="6 10" id="KW-1133">Transmembrane helix</keyword>
<evidence type="ECO:0000256" key="10">
    <source>
        <dbReference type="RuleBase" id="RU363097"/>
    </source>
</evidence>
<evidence type="ECO:0000259" key="12">
    <source>
        <dbReference type="Pfam" id="PF07993"/>
    </source>
</evidence>
<dbReference type="OrthoDB" id="429813at2759"/>
<name>D2A661_TRICA</name>
<evidence type="ECO:0000256" key="7">
    <source>
        <dbReference type="ARBA" id="ARBA00023098"/>
    </source>
</evidence>
<dbReference type="Pfam" id="PF07993">
    <property type="entry name" value="NAD_binding_4"/>
    <property type="match status" value="1"/>
</dbReference>
<dbReference type="SUPFAM" id="SSF51735">
    <property type="entry name" value="NAD(P)-binding Rossmann-fold domains"/>
    <property type="match status" value="1"/>
</dbReference>
<dbReference type="GO" id="GO:0035336">
    <property type="term" value="P:long-chain fatty-acyl-CoA metabolic process"/>
    <property type="evidence" value="ECO:0000318"/>
    <property type="project" value="GO_Central"/>
</dbReference>
<evidence type="ECO:0000256" key="6">
    <source>
        <dbReference type="ARBA" id="ARBA00022989"/>
    </source>
</evidence>
<keyword evidence="14" id="KW-1185">Reference proteome</keyword>
<dbReference type="FunCoup" id="D2A661">
    <property type="interactions" value="91"/>
</dbReference>
<dbReference type="CDD" id="cd09071">
    <property type="entry name" value="FAR_C"/>
    <property type="match status" value="1"/>
</dbReference>
<dbReference type="EMBL" id="KQ971346">
    <property type="protein sequence ID" value="EFA04973.1"/>
    <property type="molecule type" value="Genomic_DNA"/>
</dbReference>
<organism evidence="13 14">
    <name type="scientific">Tribolium castaneum</name>
    <name type="common">Red flour beetle</name>
    <dbReference type="NCBI Taxonomy" id="7070"/>
    <lineage>
        <taxon>Eukaryota</taxon>
        <taxon>Metazoa</taxon>
        <taxon>Ecdysozoa</taxon>
        <taxon>Arthropoda</taxon>
        <taxon>Hexapoda</taxon>
        <taxon>Insecta</taxon>
        <taxon>Pterygota</taxon>
        <taxon>Neoptera</taxon>
        <taxon>Endopterygota</taxon>
        <taxon>Coleoptera</taxon>
        <taxon>Polyphaga</taxon>
        <taxon>Cucujiformia</taxon>
        <taxon>Tenebrionidae</taxon>
        <taxon>Tenebrionidae incertae sedis</taxon>
        <taxon>Tribolium</taxon>
    </lineage>
</organism>
<evidence type="ECO:0000256" key="8">
    <source>
        <dbReference type="ARBA" id="ARBA00023136"/>
    </source>
</evidence>
<protein>
    <recommendedName>
        <fullName evidence="10">Fatty acyl-CoA reductase</fullName>
        <ecNumber evidence="10">1.2.1.84</ecNumber>
    </recommendedName>
</protein>
<dbReference type="OMA" id="SAVWYPY"/>
<dbReference type="HOGENOM" id="CLU_024661_0_2_1"/>
<gene>
    <name evidence="13" type="primary">AUGUSTUS-3.0.2_15051</name>
    <name evidence="13" type="ORF">TcasGA2_TC015051</name>
</gene>
<keyword evidence="3 10" id="KW-0444">Lipid biosynthesis</keyword>
<keyword evidence="7 10" id="KW-0443">Lipid metabolism</keyword>
<dbReference type="InterPro" id="IPR033640">
    <property type="entry name" value="FAR_C"/>
</dbReference>
<evidence type="ECO:0000256" key="3">
    <source>
        <dbReference type="ARBA" id="ARBA00022516"/>
    </source>
</evidence>
<reference evidence="13 14" key="2">
    <citation type="journal article" date="2010" name="Nucleic Acids Res.">
        <title>BeetleBase in 2010: revisions to provide comprehensive genomic information for Tribolium castaneum.</title>
        <authorList>
            <person name="Kim H.S."/>
            <person name="Murphy T."/>
            <person name="Xia J."/>
            <person name="Caragea D."/>
            <person name="Park Y."/>
            <person name="Beeman R.W."/>
            <person name="Lorenzen M.D."/>
            <person name="Butcher S."/>
            <person name="Manak J.R."/>
            <person name="Brown S.J."/>
        </authorList>
    </citation>
    <scope>GENOME REANNOTATION</scope>
    <source>
        <strain evidence="13 14">Georgia GA2</strain>
    </source>
</reference>
<keyword evidence="10" id="KW-0560">Oxidoreductase</keyword>
<dbReference type="FunFam" id="3.40.50.720:FF:000143">
    <property type="entry name" value="Fatty acyl-CoA reductase"/>
    <property type="match status" value="1"/>
</dbReference>
<evidence type="ECO:0000256" key="1">
    <source>
        <dbReference type="ARBA" id="ARBA00004141"/>
    </source>
</evidence>